<name>A0A3S2TM35_9BURK</name>
<dbReference type="RefSeq" id="WP_128198898.1">
    <property type="nucleotide sequence ID" value="NZ_SACT01000004.1"/>
</dbReference>
<feature type="transmembrane region" description="Helical" evidence="1">
    <location>
        <begin position="204"/>
        <end position="227"/>
    </location>
</feature>
<keyword evidence="3" id="KW-1185">Reference proteome</keyword>
<evidence type="ECO:0000313" key="2">
    <source>
        <dbReference type="EMBL" id="RVT50872.1"/>
    </source>
</evidence>
<accession>A0A3S2TM35</accession>
<comment type="caution">
    <text evidence="2">The sequence shown here is derived from an EMBL/GenBank/DDBJ whole genome shotgun (WGS) entry which is preliminary data.</text>
</comment>
<evidence type="ECO:0008006" key="4">
    <source>
        <dbReference type="Google" id="ProtNLM"/>
    </source>
</evidence>
<evidence type="ECO:0000256" key="1">
    <source>
        <dbReference type="SAM" id="Phobius"/>
    </source>
</evidence>
<gene>
    <name evidence="2" type="ORF">ENE75_13770</name>
</gene>
<keyword evidence="1" id="KW-1133">Transmembrane helix</keyword>
<dbReference type="OrthoDB" id="9806195at2"/>
<protein>
    <recommendedName>
        <fullName evidence="4">PepSY domain-containing protein</fullName>
    </recommendedName>
</protein>
<dbReference type="Proteomes" id="UP000288178">
    <property type="component" value="Unassembled WGS sequence"/>
</dbReference>
<keyword evidence="1" id="KW-0812">Transmembrane</keyword>
<organism evidence="2 3">
    <name type="scientific">Rubrivivax albus</name>
    <dbReference type="NCBI Taxonomy" id="2499835"/>
    <lineage>
        <taxon>Bacteria</taxon>
        <taxon>Pseudomonadati</taxon>
        <taxon>Pseudomonadota</taxon>
        <taxon>Betaproteobacteria</taxon>
        <taxon>Burkholderiales</taxon>
        <taxon>Sphaerotilaceae</taxon>
        <taxon>Rubrivivax</taxon>
    </lineage>
</organism>
<evidence type="ECO:0000313" key="3">
    <source>
        <dbReference type="Proteomes" id="UP000288178"/>
    </source>
</evidence>
<sequence>MTFTAHAWRWHRWLGWLVGLQVLAWVTGGLLFAWLPFEPWVKGGDVLQRPALTLTTLPPGLDDLDPARVSAIAAVATPRGTAWRVRVAGQAQPVYRLVSGAAWVAPDVGELRAFARALAPSLGEPVAVERVERVPRRLGIVDELGGRGDVWRVRWGDELRTRIYLDGQGGEFVAIRNEAWVWYDFFWRLHIMDYGGGEDFNNTLLRVASVAAWALVAAGAWLSVMAVRRRLRRRA</sequence>
<reference evidence="2 3" key="1">
    <citation type="submission" date="2019-01" db="EMBL/GenBank/DDBJ databases">
        <authorList>
            <person name="Chen W.-M."/>
        </authorList>
    </citation>
    <scope>NUCLEOTIDE SEQUENCE [LARGE SCALE GENOMIC DNA]</scope>
    <source>
        <strain evidence="2 3">ICH-3</strain>
    </source>
</reference>
<dbReference type="EMBL" id="SACT01000004">
    <property type="protein sequence ID" value="RVT50872.1"/>
    <property type="molecule type" value="Genomic_DNA"/>
</dbReference>
<proteinExistence type="predicted"/>
<feature type="transmembrane region" description="Helical" evidence="1">
    <location>
        <begin position="12"/>
        <end position="35"/>
    </location>
</feature>
<dbReference type="AlphaFoldDB" id="A0A3S2TM35"/>
<keyword evidence="1" id="KW-0472">Membrane</keyword>